<proteinExistence type="predicted"/>
<evidence type="ECO:0000256" key="6">
    <source>
        <dbReference type="SAM" id="Phobius"/>
    </source>
</evidence>
<reference evidence="7 8" key="1">
    <citation type="submission" date="2019-09" db="EMBL/GenBank/DDBJ databases">
        <title>Phylogeny of genus Pseudoclavibacter and closely related genus.</title>
        <authorList>
            <person name="Li Y."/>
        </authorList>
    </citation>
    <scope>NUCLEOTIDE SEQUENCE [LARGE SCALE GENOMIC DNA]</scope>
    <source>
        <strain evidence="7 8">DSM 23821</strain>
    </source>
</reference>
<dbReference type="RefSeq" id="WP_158039517.1">
    <property type="nucleotide sequence ID" value="NZ_JACCFV010000001.1"/>
</dbReference>
<keyword evidence="3 6" id="KW-0812">Transmembrane</keyword>
<feature type="transmembrane region" description="Helical" evidence="6">
    <location>
        <begin position="37"/>
        <end position="61"/>
    </location>
</feature>
<evidence type="ECO:0000256" key="4">
    <source>
        <dbReference type="ARBA" id="ARBA00022989"/>
    </source>
</evidence>
<evidence type="ECO:0000313" key="8">
    <source>
        <dbReference type="Proteomes" id="UP000467240"/>
    </source>
</evidence>
<organism evidence="7 8">
    <name type="scientific">Pseudoclavibacter chungangensis</name>
    <dbReference type="NCBI Taxonomy" id="587635"/>
    <lineage>
        <taxon>Bacteria</taxon>
        <taxon>Bacillati</taxon>
        <taxon>Actinomycetota</taxon>
        <taxon>Actinomycetes</taxon>
        <taxon>Micrococcales</taxon>
        <taxon>Microbacteriaceae</taxon>
        <taxon>Pseudoclavibacter</taxon>
    </lineage>
</organism>
<keyword evidence="4 6" id="KW-1133">Transmembrane helix</keyword>
<dbReference type="Pfam" id="PF01810">
    <property type="entry name" value="LysE"/>
    <property type="match status" value="1"/>
</dbReference>
<dbReference type="AlphaFoldDB" id="A0A7J5C0K1"/>
<evidence type="ECO:0000256" key="5">
    <source>
        <dbReference type="ARBA" id="ARBA00023136"/>
    </source>
</evidence>
<dbReference type="OrthoDB" id="9814990at2"/>
<dbReference type="PANTHER" id="PTHR30086">
    <property type="entry name" value="ARGININE EXPORTER PROTEIN ARGO"/>
    <property type="match status" value="1"/>
</dbReference>
<accession>A0A7J5C0K1</accession>
<dbReference type="Proteomes" id="UP000467240">
    <property type="component" value="Unassembled WGS sequence"/>
</dbReference>
<name>A0A7J5C0K1_9MICO</name>
<dbReference type="PANTHER" id="PTHR30086:SF20">
    <property type="entry name" value="ARGININE EXPORTER PROTEIN ARGO-RELATED"/>
    <property type="match status" value="1"/>
</dbReference>
<dbReference type="EMBL" id="WBJZ01000003">
    <property type="protein sequence ID" value="KAB1660417.1"/>
    <property type="molecule type" value="Genomic_DNA"/>
</dbReference>
<evidence type="ECO:0000256" key="3">
    <source>
        <dbReference type="ARBA" id="ARBA00022692"/>
    </source>
</evidence>
<evidence type="ECO:0000313" key="7">
    <source>
        <dbReference type="EMBL" id="KAB1660417.1"/>
    </source>
</evidence>
<evidence type="ECO:0000256" key="2">
    <source>
        <dbReference type="ARBA" id="ARBA00022475"/>
    </source>
</evidence>
<keyword evidence="2" id="KW-1003">Cell membrane</keyword>
<comment type="caution">
    <text evidence="7">The sequence shown here is derived from an EMBL/GenBank/DDBJ whole genome shotgun (WGS) entry which is preliminary data.</text>
</comment>
<comment type="subcellular location">
    <subcellularLocation>
        <location evidence="1">Cell membrane</location>
        <topology evidence="1">Multi-pass membrane protein</topology>
    </subcellularLocation>
</comment>
<evidence type="ECO:0000256" key="1">
    <source>
        <dbReference type="ARBA" id="ARBA00004651"/>
    </source>
</evidence>
<dbReference type="InterPro" id="IPR001123">
    <property type="entry name" value="LeuE-type"/>
</dbReference>
<feature type="transmembrane region" description="Helical" evidence="6">
    <location>
        <begin position="147"/>
        <end position="169"/>
    </location>
</feature>
<protein>
    <submittedName>
        <fullName evidence="7">LysE family translocator</fullName>
    </submittedName>
</protein>
<keyword evidence="8" id="KW-1185">Reference proteome</keyword>
<gene>
    <name evidence="7" type="ORF">F8O01_02890</name>
</gene>
<feature type="transmembrane region" description="Helical" evidence="6">
    <location>
        <begin position="181"/>
        <end position="200"/>
    </location>
</feature>
<feature type="transmembrane region" description="Helical" evidence="6">
    <location>
        <begin position="68"/>
        <end position="90"/>
    </location>
</feature>
<dbReference type="GO" id="GO:0005886">
    <property type="term" value="C:plasma membrane"/>
    <property type="evidence" value="ECO:0007669"/>
    <property type="project" value="UniProtKB-SubCell"/>
</dbReference>
<keyword evidence="5 6" id="KW-0472">Membrane</keyword>
<dbReference type="GO" id="GO:0015171">
    <property type="term" value="F:amino acid transmembrane transporter activity"/>
    <property type="evidence" value="ECO:0007669"/>
    <property type="project" value="TreeGrafter"/>
</dbReference>
<sequence>MDVALVGQFWAIAALLACTPGADWAYAIAAGIRARSVVPALSGIVVGYIGLVGVVAVGLGVLVTSYPIVLTVLTVAGAAYLLFLGISTLASAPRAVGASDGPLGDGVSGQFLRGAGVSGINPKGMLLLVALLPQFVSPAGWPSPVQMLVLGGLHVGNCVVVYGAVALLARRVLAARPRVSLVVTRVSGVVMTLIGVGLLAEQVLALR</sequence>